<evidence type="ECO:0000313" key="3">
    <source>
        <dbReference type="Proteomes" id="UP000660047"/>
    </source>
</evidence>
<evidence type="ECO:0000256" key="1">
    <source>
        <dbReference type="SAM" id="Phobius"/>
    </source>
</evidence>
<dbReference type="EMBL" id="BLYL01000009">
    <property type="protein sequence ID" value="GFO94638.1"/>
    <property type="molecule type" value="Genomic_DNA"/>
</dbReference>
<dbReference type="RefSeq" id="WP_242859619.1">
    <property type="nucleotide sequence ID" value="NZ_BLYL01000009.1"/>
</dbReference>
<gene>
    <name evidence="2" type="ORF">COEU31_16840</name>
</gene>
<sequence length="137" mass="15278">MLKRAAGKIYGWIEPHMDNDKMLTKIKRVYICTDAAARDKCAEMYTDIIAKILLALLVTCILAVILVAKEAFAPHQVVLTRDGYGGDVSTVTLETDIDGEKTDFDVDVMPLEYDPDDMEAVFEQGFGEIEDLVSWGK</sequence>
<keyword evidence="1" id="KW-0812">Transmembrane</keyword>
<dbReference type="AlphaFoldDB" id="A0AAI9NYC8"/>
<protein>
    <submittedName>
        <fullName evidence="2">Uncharacterized protein</fullName>
    </submittedName>
</protein>
<evidence type="ECO:0000313" key="2">
    <source>
        <dbReference type="EMBL" id="GFO94638.1"/>
    </source>
</evidence>
<keyword evidence="1" id="KW-1133">Transmembrane helix</keyword>
<keyword evidence="1" id="KW-0472">Membrane</keyword>
<accession>A0AAI9NYC8</accession>
<reference evidence="2" key="1">
    <citation type="submission" date="2020-06" db="EMBL/GenBank/DDBJ databases">
        <title>Characterization of fructooligosaccharide metabolism and fructooligosaccharide-degrading enzymes in human commensal butyrate producers.</title>
        <authorList>
            <person name="Tanno H."/>
            <person name="Fujii T."/>
            <person name="Hirano K."/>
            <person name="Maeno S."/>
            <person name="Tonozuka T."/>
            <person name="Sakamoto M."/>
            <person name="Ohkuma M."/>
            <person name="Tochio T."/>
            <person name="Endo A."/>
        </authorList>
    </citation>
    <scope>NUCLEOTIDE SEQUENCE</scope>
    <source>
        <strain evidence="2">JCM 31265</strain>
    </source>
</reference>
<name>A0AAI9NYC8_9FIRM</name>
<feature type="transmembrane region" description="Helical" evidence="1">
    <location>
        <begin position="48"/>
        <end position="68"/>
    </location>
</feature>
<dbReference type="Proteomes" id="UP000660047">
    <property type="component" value="Unassembled WGS sequence"/>
</dbReference>
<proteinExistence type="predicted"/>
<organism evidence="2 3">
    <name type="scientific">Coprococcus eutactus</name>
    <dbReference type="NCBI Taxonomy" id="33043"/>
    <lineage>
        <taxon>Bacteria</taxon>
        <taxon>Bacillati</taxon>
        <taxon>Bacillota</taxon>
        <taxon>Clostridia</taxon>
        <taxon>Lachnospirales</taxon>
        <taxon>Lachnospiraceae</taxon>
        <taxon>Coprococcus</taxon>
    </lineage>
</organism>
<comment type="caution">
    <text evidence="2">The sequence shown here is derived from an EMBL/GenBank/DDBJ whole genome shotgun (WGS) entry which is preliminary data.</text>
</comment>